<gene>
    <name evidence="1" type="ORF">Pyn_05653</name>
</gene>
<reference evidence="1 2" key="1">
    <citation type="submission" date="2018-02" db="EMBL/GenBank/DDBJ databases">
        <title>Draft genome of wild Prunus yedoensis var. nudiflora.</title>
        <authorList>
            <person name="Baek S."/>
            <person name="Kim J.-H."/>
            <person name="Choi K."/>
            <person name="Kim G.-B."/>
            <person name="Cho A."/>
            <person name="Jang H."/>
            <person name="Shin C.-H."/>
            <person name="Yu H.-J."/>
            <person name="Mun J.-H."/>
        </authorList>
    </citation>
    <scope>NUCLEOTIDE SEQUENCE [LARGE SCALE GENOMIC DNA]</scope>
    <source>
        <strain evidence="2">cv. Jeju island</strain>
        <tissue evidence="1">Leaf</tissue>
    </source>
</reference>
<evidence type="ECO:0000313" key="2">
    <source>
        <dbReference type="Proteomes" id="UP000250321"/>
    </source>
</evidence>
<accession>A0A314UC30</accession>
<dbReference type="Proteomes" id="UP000250321">
    <property type="component" value="Unassembled WGS sequence"/>
</dbReference>
<proteinExistence type="predicted"/>
<protein>
    <submittedName>
        <fullName evidence="1">Uncharacterized protein</fullName>
    </submittedName>
</protein>
<evidence type="ECO:0000313" key="1">
    <source>
        <dbReference type="EMBL" id="PQM34890.1"/>
    </source>
</evidence>
<comment type="caution">
    <text evidence="1">The sequence shown here is derived from an EMBL/GenBank/DDBJ whole genome shotgun (WGS) entry which is preliminary data.</text>
</comment>
<sequence length="92" mass="9855">MFNSEAPNNELTNGGGRGMVEEQALMRPSSNGVLAVKKSPSKDLISHNGENALSTHQFKYGLVTGLSLNSHVCNSSSSHELSIPTICTKRKL</sequence>
<dbReference type="AlphaFoldDB" id="A0A314UC30"/>
<keyword evidence="2" id="KW-1185">Reference proteome</keyword>
<organism evidence="1 2">
    <name type="scientific">Prunus yedoensis var. nudiflora</name>
    <dbReference type="NCBI Taxonomy" id="2094558"/>
    <lineage>
        <taxon>Eukaryota</taxon>
        <taxon>Viridiplantae</taxon>
        <taxon>Streptophyta</taxon>
        <taxon>Embryophyta</taxon>
        <taxon>Tracheophyta</taxon>
        <taxon>Spermatophyta</taxon>
        <taxon>Magnoliopsida</taxon>
        <taxon>eudicotyledons</taxon>
        <taxon>Gunneridae</taxon>
        <taxon>Pentapetalae</taxon>
        <taxon>rosids</taxon>
        <taxon>fabids</taxon>
        <taxon>Rosales</taxon>
        <taxon>Rosaceae</taxon>
        <taxon>Amygdaloideae</taxon>
        <taxon>Amygdaleae</taxon>
        <taxon>Prunus</taxon>
    </lineage>
</organism>
<name>A0A314UC30_PRUYE</name>
<dbReference type="EMBL" id="PJQY01003740">
    <property type="protein sequence ID" value="PQM34890.1"/>
    <property type="molecule type" value="Genomic_DNA"/>
</dbReference>